<dbReference type="InterPro" id="IPR042099">
    <property type="entry name" value="ANL_N_sf"/>
</dbReference>
<proteinExistence type="predicted"/>
<dbReference type="InterPro" id="IPR010071">
    <property type="entry name" value="AA_adenyl_dom"/>
</dbReference>
<dbReference type="KEGG" id="aalg:AREALGSMS7_03233"/>
<dbReference type="Proteomes" id="UP000204551">
    <property type="component" value="Chromosome"/>
</dbReference>
<name>A0A221UZU0_9FLAO</name>
<keyword evidence="1" id="KW-0596">Phosphopantetheine</keyword>
<dbReference type="PROSITE" id="PS00455">
    <property type="entry name" value="AMP_BINDING"/>
    <property type="match status" value="1"/>
</dbReference>
<keyword evidence="2" id="KW-0597">Phosphoprotein</keyword>
<feature type="domain" description="AMP-dependent synthetase/ligase" evidence="3">
    <location>
        <begin position="8"/>
        <end position="362"/>
    </location>
</feature>
<dbReference type="InterPro" id="IPR045851">
    <property type="entry name" value="AMP-bd_C_sf"/>
</dbReference>
<evidence type="ECO:0000256" key="2">
    <source>
        <dbReference type="ARBA" id="ARBA00022553"/>
    </source>
</evidence>
<protein>
    <submittedName>
        <fullName evidence="4">Tyrocidine synthase 1</fullName>
    </submittedName>
</protein>
<dbReference type="Gene3D" id="3.30.300.30">
    <property type="match status" value="1"/>
</dbReference>
<evidence type="ECO:0000256" key="1">
    <source>
        <dbReference type="ARBA" id="ARBA00022450"/>
    </source>
</evidence>
<accession>A0A221UZU0</accession>
<dbReference type="PANTHER" id="PTHR44845:SF6">
    <property type="entry name" value="BETA-ALANINE-ACTIVATING ENZYME"/>
    <property type="match status" value="1"/>
</dbReference>
<dbReference type="Gene3D" id="3.40.50.12780">
    <property type="entry name" value="N-terminal domain of ligase-like"/>
    <property type="match status" value="1"/>
</dbReference>
<dbReference type="InterPro" id="IPR000873">
    <property type="entry name" value="AMP-dep_synth/lig_dom"/>
</dbReference>
<dbReference type="InterPro" id="IPR020845">
    <property type="entry name" value="AMP-binding_CS"/>
</dbReference>
<dbReference type="NCBIfam" id="TIGR01733">
    <property type="entry name" value="AA-adenyl-dom"/>
    <property type="match status" value="1"/>
</dbReference>
<reference evidence="4 5" key="1">
    <citation type="submission" date="2017-07" db="EMBL/GenBank/DDBJ databases">
        <title>Genome Sequence of Arenibacter algicola Strain SMS7 Isolated from a culture of the Diatom Skeletonema marinoi.</title>
        <authorList>
            <person name="Topel M."/>
            <person name="Pinder M.I.M."/>
            <person name="Johansson O.N."/>
            <person name="Kourtchenko O."/>
            <person name="Godhe A."/>
            <person name="Clarke A.K."/>
        </authorList>
    </citation>
    <scope>NUCLEOTIDE SEQUENCE [LARGE SCALE GENOMIC DNA]</scope>
    <source>
        <strain evidence="4 5">SMS7</strain>
    </source>
</reference>
<dbReference type="SUPFAM" id="SSF56801">
    <property type="entry name" value="Acetyl-CoA synthetase-like"/>
    <property type="match status" value="1"/>
</dbReference>
<gene>
    <name evidence="4" type="primary">tycA</name>
    <name evidence="4" type="ORF">AREALGSMS7_03233</name>
</gene>
<dbReference type="EMBL" id="CP022515">
    <property type="protein sequence ID" value="ASO06658.1"/>
    <property type="molecule type" value="Genomic_DNA"/>
</dbReference>
<dbReference type="Pfam" id="PF00501">
    <property type="entry name" value="AMP-binding"/>
    <property type="match status" value="1"/>
</dbReference>
<evidence type="ECO:0000313" key="4">
    <source>
        <dbReference type="EMBL" id="ASO06658.1"/>
    </source>
</evidence>
<organism evidence="4 5">
    <name type="scientific">Arenibacter algicola</name>
    <dbReference type="NCBI Taxonomy" id="616991"/>
    <lineage>
        <taxon>Bacteria</taxon>
        <taxon>Pseudomonadati</taxon>
        <taxon>Bacteroidota</taxon>
        <taxon>Flavobacteriia</taxon>
        <taxon>Flavobacteriales</taxon>
        <taxon>Flavobacteriaceae</taxon>
        <taxon>Arenibacter</taxon>
    </lineage>
</organism>
<sequence>MINLIEAFENTVELYPDKLAVLDANSEFTFSALKVKSGILSFYINQKIGVINSPVAIYLPKSNDCLTAFIATLYSGNCYVPLDTKNPVSRITSIIEVLEPSCIITNNENISKLTKTELDHSIINIDEINFAEPIDPVENYKNCIDTDPAYIMHTSGSTGIPKGVVITHKSIFDYTNWLIDTFNISENEKIGNQAPFVFDNSTLDIYLMMFTGASLYLIADQFFTFPIELVKYLNAHEINFIFWVPTALVNVANMNALKDQNLKSLRKVLFCGEVMPTKHLNYWINNLGKDVLYANLYGPTEITDACAFYIIDRKFEDDDVLPIGKPCRNTDILILNNKNEACMTAEQGELCVRGTSLASGYYKNFDKTNAAFVQNPLNKNYPEIIYRTGDIVYLNENEEIMFVGRKDFQIKHMGYRIELGEIEHIILQTFNNIYTCVLYDPTFNEIIVIYEAKEEISLKTFRLRLKEPLPNYMMPKKFIRIDSLPKNASGKIDRNLLKKTYTP</sequence>
<evidence type="ECO:0000259" key="3">
    <source>
        <dbReference type="Pfam" id="PF00501"/>
    </source>
</evidence>
<dbReference type="CDD" id="cd05930">
    <property type="entry name" value="A_NRPS"/>
    <property type="match status" value="1"/>
</dbReference>
<dbReference type="AlphaFoldDB" id="A0A221UZU0"/>
<evidence type="ECO:0000313" key="5">
    <source>
        <dbReference type="Proteomes" id="UP000204551"/>
    </source>
</evidence>
<dbReference type="PANTHER" id="PTHR44845">
    <property type="entry name" value="CARRIER DOMAIN-CONTAINING PROTEIN"/>
    <property type="match status" value="1"/>
</dbReference>